<dbReference type="GO" id="GO:0000139">
    <property type="term" value="C:Golgi membrane"/>
    <property type="evidence" value="ECO:0007669"/>
    <property type="project" value="UniProtKB-SubCell"/>
</dbReference>
<evidence type="ECO:0000256" key="3">
    <source>
        <dbReference type="ARBA" id="ARBA00022676"/>
    </source>
</evidence>
<dbReference type="InterPro" id="IPR004263">
    <property type="entry name" value="Exostosin"/>
</dbReference>
<keyword evidence="3" id="KW-0328">Glycosyltransferase</keyword>
<evidence type="ECO:0000313" key="9">
    <source>
        <dbReference type="Proteomes" id="UP000583929"/>
    </source>
</evidence>
<evidence type="ECO:0000256" key="2">
    <source>
        <dbReference type="ARBA" id="ARBA00010271"/>
    </source>
</evidence>
<proteinExistence type="inferred from homology"/>
<dbReference type="PANTHER" id="PTHR11062">
    <property type="entry name" value="EXOSTOSIN HEPARAN SULFATE GLYCOSYLTRANSFERASE -RELATED"/>
    <property type="match status" value="1"/>
</dbReference>
<keyword evidence="6" id="KW-0175">Coiled coil</keyword>
<keyword evidence="9" id="KW-1185">Reference proteome</keyword>
<evidence type="ECO:0000256" key="5">
    <source>
        <dbReference type="ARBA" id="ARBA00023034"/>
    </source>
</evidence>
<evidence type="ECO:0000256" key="1">
    <source>
        <dbReference type="ARBA" id="ARBA00004323"/>
    </source>
</evidence>
<feature type="coiled-coil region" evidence="6">
    <location>
        <begin position="438"/>
        <end position="465"/>
    </location>
</feature>
<keyword evidence="5" id="KW-0333">Golgi apparatus</keyword>
<keyword evidence="4" id="KW-0735">Signal-anchor</keyword>
<dbReference type="EMBL" id="JAATIQ010000137">
    <property type="protein sequence ID" value="KAF4378358.1"/>
    <property type="molecule type" value="Genomic_DNA"/>
</dbReference>
<evidence type="ECO:0000256" key="6">
    <source>
        <dbReference type="SAM" id="Coils"/>
    </source>
</evidence>
<reference evidence="8 9" key="1">
    <citation type="journal article" date="2020" name="bioRxiv">
        <title>Sequence and annotation of 42 cannabis genomes reveals extensive copy number variation in cannabinoid synthesis and pathogen resistance genes.</title>
        <authorList>
            <person name="Mckernan K.J."/>
            <person name="Helbert Y."/>
            <person name="Kane L.T."/>
            <person name="Ebling H."/>
            <person name="Zhang L."/>
            <person name="Liu B."/>
            <person name="Eaton Z."/>
            <person name="Mclaughlin S."/>
            <person name="Kingan S."/>
            <person name="Baybayan P."/>
            <person name="Concepcion G."/>
            <person name="Jordan M."/>
            <person name="Riva A."/>
            <person name="Barbazuk W."/>
            <person name="Harkins T."/>
        </authorList>
    </citation>
    <scope>NUCLEOTIDE SEQUENCE [LARGE SCALE GENOMIC DNA]</scope>
    <source>
        <strain evidence="9">cv. Jamaican Lion 4</strain>
        <tissue evidence="8">Leaf</tissue>
    </source>
</reference>
<sequence length="771" mass="89654">MRQSNTTVITNHHHISANKNIIKKKKKKSRLDRIEYDLAKARVAIRQAIISKSFKSNKNERFIPRGSIYRNPYAFHQSHIEMVKRFKVWSYREGERPIFHMGPMNGLYAIEGQIVEEIESEKSPFKAKHPEEAHTFFMPISVANIVKLIYSPIIYPSDYNRDRLYRLMNDYVGVVANKYPFWNATNGADHFMLSCHDWAPEVSHEKPKLFKDFIRVLCNANISEGFQPKRDISLPEIYLKRGTLGPDDLGQAPHRRTILAFFAGGLHGHIRMILFQQWKDKDNDIQVYEKIPIEKNYTELMGKSKYCLCPSGYEVASPRVVEAINAGCVPVIISNNYSLPFSDVLDWSQFTVQIPVSKIPEIKNILSEIPNEKYLRLYNMVSQVKRHFVLNRPAQPFDVTHMVLHSIWLRRLNINVRNFNKFSMHQNTTQISNHLFAAKKTIKKKKKKNNRLERIECDLAKARVAIHQAIVSKSFKSDEKQSFVPLPRGSIYRNPYAFHQSHIEMVKRFKVWSYKEGERPIFHTGRMNGVYSIEGQFIEEIESEKSPFRAKHPEEAHTFFLPISAPEISHEKPKLFQHFIRVLCNANFSEGFQPKRDVSLPEINLRSTLSPPDLGQVPQNRTILAFFVGRLHGYIRKILYQEWKDKDNDIQVHEKLRRGQNYTKLMGESKYCLCPSGYEVASPRVVEAINAGCVPVIICDSYSLPFSDVLDWSKFTIQIRPSKIPNLKSILSAIPNEKYLKLYNQVSQVKRHFVLNRPAQPFDVTRFTQFG</sequence>
<dbReference type="Pfam" id="PF03016">
    <property type="entry name" value="Exostosin_GT47"/>
    <property type="match status" value="2"/>
</dbReference>
<name>A0A7J6G671_CANSA</name>
<comment type="caution">
    <text evidence="8">The sequence shown here is derived from an EMBL/GenBank/DDBJ whole genome shotgun (WGS) entry which is preliminary data.</text>
</comment>
<keyword evidence="4" id="KW-0812">Transmembrane</keyword>
<evidence type="ECO:0000313" key="8">
    <source>
        <dbReference type="EMBL" id="KAF4378358.1"/>
    </source>
</evidence>
<evidence type="ECO:0000256" key="4">
    <source>
        <dbReference type="ARBA" id="ARBA00022968"/>
    </source>
</evidence>
<dbReference type="GO" id="GO:0016757">
    <property type="term" value="F:glycosyltransferase activity"/>
    <property type="evidence" value="ECO:0007669"/>
    <property type="project" value="UniProtKB-KW"/>
</dbReference>
<dbReference type="AlphaFoldDB" id="A0A7J6G671"/>
<organism evidence="8 9">
    <name type="scientific">Cannabis sativa</name>
    <name type="common">Hemp</name>
    <name type="synonym">Marijuana</name>
    <dbReference type="NCBI Taxonomy" id="3483"/>
    <lineage>
        <taxon>Eukaryota</taxon>
        <taxon>Viridiplantae</taxon>
        <taxon>Streptophyta</taxon>
        <taxon>Embryophyta</taxon>
        <taxon>Tracheophyta</taxon>
        <taxon>Spermatophyta</taxon>
        <taxon>Magnoliopsida</taxon>
        <taxon>eudicotyledons</taxon>
        <taxon>Gunneridae</taxon>
        <taxon>Pentapetalae</taxon>
        <taxon>rosids</taxon>
        <taxon>fabids</taxon>
        <taxon>Rosales</taxon>
        <taxon>Cannabaceae</taxon>
        <taxon>Cannabis</taxon>
    </lineage>
</organism>
<feature type="domain" description="Exostosin GT47" evidence="7">
    <location>
        <begin position="68"/>
        <end position="368"/>
    </location>
</feature>
<protein>
    <recommendedName>
        <fullName evidence="7">Exostosin GT47 domain-containing protein</fullName>
    </recommendedName>
</protein>
<feature type="domain" description="Exostosin GT47" evidence="7">
    <location>
        <begin position="576"/>
        <end position="733"/>
    </location>
</feature>
<keyword evidence="3" id="KW-0808">Transferase</keyword>
<accession>A0A7J6G671</accession>
<gene>
    <name evidence="8" type="ORF">G4B88_025851</name>
</gene>
<dbReference type="InterPro" id="IPR040911">
    <property type="entry name" value="Exostosin_GT47"/>
</dbReference>
<evidence type="ECO:0000259" key="7">
    <source>
        <dbReference type="Pfam" id="PF03016"/>
    </source>
</evidence>
<dbReference type="PANTHER" id="PTHR11062:SF124">
    <property type="entry name" value="XYLOGALACTURONAN BETA-1,3-XYLOSYLTRANSFERASE"/>
    <property type="match status" value="1"/>
</dbReference>
<comment type="similarity">
    <text evidence="2">Belongs to the glycosyltransferase 47 family.</text>
</comment>
<dbReference type="Proteomes" id="UP000583929">
    <property type="component" value="Unassembled WGS sequence"/>
</dbReference>
<comment type="subcellular location">
    <subcellularLocation>
        <location evidence="1">Golgi apparatus membrane</location>
        <topology evidence="1">Single-pass type II membrane protein</topology>
    </subcellularLocation>
</comment>